<dbReference type="VEuPathDB" id="FungiDB:A1O9_04638"/>
<feature type="signal peptide" evidence="15">
    <location>
        <begin position="1"/>
        <end position="23"/>
    </location>
</feature>
<feature type="transmembrane region" description="Helical" evidence="14">
    <location>
        <begin position="411"/>
        <end position="431"/>
    </location>
</feature>
<proteinExistence type="inferred from homology"/>
<dbReference type="InterPro" id="IPR016900">
    <property type="entry name" value="Alg10"/>
</dbReference>
<dbReference type="OrthoDB" id="4769at2759"/>
<name>A0A072PW68_9EURO</name>
<dbReference type="GO" id="GO:0006488">
    <property type="term" value="P:dolichol-linked oligosaccharide biosynthetic process"/>
    <property type="evidence" value="ECO:0007669"/>
    <property type="project" value="UniProtKB-UniRule"/>
</dbReference>
<evidence type="ECO:0000256" key="1">
    <source>
        <dbReference type="ARBA" id="ARBA00004477"/>
    </source>
</evidence>
<keyword evidence="17" id="KW-1185">Reference proteome</keyword>
<dbReference type="GeneID" id="25279567"/>
<dbReference type="PANTHER" id="PTHR12989">
    <property type="entry name" value="ALPHA-1,2-GLUCOSYLTRANSFERASE ALG10"/>
    <property type="match status" value="1"/>
</dbReference>
<dbReference type="HOGENOM" id="CLU_017053_1_0_1"/>
<evidence type="ECO:0000256" key="2">
    <source>
        <dbReference type="ARBA" id="ARBA00004922"/>
    </source>
</evidence>
<organism evidence="16 17">
    <name type="scientific">Exophiala aquamarina CBS 119918</name>
    <dbReference type="NCBI Taxonomy" id="1182545"/>
    <lineage>
        <taxon>Eukaryota</taxon>
        <taxon>Fungi</taxon>
        <taxon>Dikarya</taxon>
        <taxon>Ascomycota</taxon>
        <taxon>Pezizomycotina</taxon>
        <taxon>Eurotiomycetes</taxon>
        <taxon>Chaetothyriomycetidae</taxon>
        <taxon>Chaetothyriales</taxon>
        <taxon>Herpotrichiellaceae</taxon>
        <taxon>Exophiala</taxon>
    </lineage>
</organism>
<accession>A0A072PW68</accession>
<keyword evidence="15" id="KW-0732">Signal</keyword>
<evidence type="ECO:0000256" key="7">
    <source>
        <dbReference type="ARBA" id="ARBA00022679"/>
    </source>
</evidence>
<comment type="caution">
    <text evidence="14">Lacks conserved residue(s) required for the propagation of feature annotation.</text>
</comment>
<dbReference type="GO" id="GO:0005789">
    <property type="term" value="C:endoplasmic reticulum membrane"/>
    <property type="evidence" value="ECO:0007669"/>
    <property type="project" value="UniProtKB-SubCell"/>
</dbReference>
<reference evidence="16 17" key="1">
    <citation type="submission" date="2013-03" db="EMBL/GenBank/DDBJ databases">
        <title>The Genome Sequence of Exophiala aquamarina CBS 119918.</title>
        <authorList>
            <consortium name="The Broad Institute Genomics Platform"/>
            <person name="Cuomo C."/>
            <person name="de Hoog S."/>
            <person name="Gorbushina A."/>
            <person name="Walker B."/>
            <person name="Young S.K."/>
            <person name="Zeng Q."/>
            <person name="Gargeya S."/>
            <person name="Fitzgerald M."/>
            <person name="Haas B."/>
            <person name="Abouelleil A."/>
            <person name="Allen A.W."/>
            <person name="Alvarado L."/>
            <person name="Arachchi H.M."/>
            <person name="Berlin A.M."/>
            <person name="Chapman S.B."/>
            <person name="Gainer-Dewar J."/>
            <person name="Goldberg J."/>
            <person name="Griggs A."/>
            <person name="Gujja S."/>
            <person name="Hansen M."/>
            <person name="Howarth C."/>
            <person name="Imamovic A."/>
            <person name="Ireland A."/>
            <person name="Larimer J."/>
            <person name="McCowan C."/>
            <person name="Murphy C."/>
            <person name="Pearson M."/>
            <person name="Poon T.W."/>
            <person name="Priest M."/>
            <person name="Roberts A."/>
            <person name="Saif S."/>
            <person name="Shea T."/>
            <person name="Sisk P."/>
            <person name="Sykes S."/>
            <person name="Wortman J."/>
            <person name="Nusbaum C."/>
            <person name="Birren B."/>
        </authorList>
    </citation>
    <scope>NUCLEOTIDE SEQUENCE [LARGE SCALE GENOMIC DNA]</scope>
    <source>
        <strain evidence="16 17">CBS 119918</strain>
    </source>
</reference>
<keyword evidence="8 14" id="KW-0812">Transmembrane</keyword>
<gene>
    <name evidence="16" type="ORF">A1O9_04638</name>
</gene>
<evidence type="ECO:0000256" key="5">
    <source>
        <dbReference type="ARBA" id="ARBA00018512"/>
    </source>
</evidence>
<evidence type="ECO:0000256" key="11">
    <source>
        <dbReference type="ARBA" id="ARBA00023136"/>
    </source>
</evidence>
<dbReference type="PIRSF" id="PIRSF028810">
    <property type="entry name" value="Alpha1_2_glucosyltferase_Alg10"/>
    <property type="match status" value="1"/>
</dbReference>
<dbReference type="AlphaFoldDB" id="A0A072PW68"/>
<dbReference type="Pfam" id="PF04922">
    <property type="entry name" value="DIE2_ALG10"/>
    <property type="match status" value="1"/>
</dbReference>
<evidence type="ECO:0000256" key="13">
    <source>
        <dbReference type="ARBA" id="ARBA00048064"/>
    </source>
</evidence>
<dbReference type="GO" id="GO:0106073">
    <property type="term" value="F:dolichyl pyrophosphate Glc2Man9GlcNAc2 alpha-1,2-glucosyltransferase activity"/>
    <property type="evidence" value="ECO:0007669"/>
    <property type="project" value="UniProtKB-UniRule"/>
</dbReference>
<keyword evidence="10 14" id="KW-1133">Transmembrane helix</keyword>
<dbReference type="UniPathway" id="UPA00378"/>
<protein>
    <recommendedName>
        <fullName evidence="5 14">Dol-P-Glc:Glc(2)Man(9)GlcNAc(2)-PP-Dol alpha-1,2-glucosyltransferase</fullName>
        <ecNumber evidence="4 14">2.4.1.256</ecNumber>
    </recommendedName>
</protein>
<evidence type="ECO:0000256" key="9">
    <source>
        <dbReference type="ARBA" id="ARBA00022824"/>
    </source>
</evidence>
<comment type="subcellular location">
    <subcellularLocation>
        <location evidence="1">Endoplasmic reticulum membrane</location>
        <topology evidence="1">Multi-pass membrane protein</topology>
    </subcellularLocation>
</comment>
<keyword evidence="11 14" id="KW-0472">Membrane</keyword>
<evidence type="ECO:0000313" key="16">
    <source>
        <dbReference type="EMBL" id="KEF59790.1"/>
    </source>
</evidence>
<keyword evidence="7" id="KW-0808">Transferase</keyword>
<feature type="transmembrane region" description="Helical" evidence="14">
    <location>
        <begin position="254"/>
        <end position="272"/>
    </location>
</feature>
<evidence type="ECO:0000256" key="8">
    <source>
        <dbReference type="ARBA" id="ARBA00022692"/>
    </source>
</evidence>
<feature type="transmembrane region" description="Helical" evidence="14">
    <location>
        <begin position="95"/>
        <end position="115"/>
    </location>
</feature>
<feature type="transmembrane region" description="Helical" evidence="14">
    <location>
        <begin position="292"/>
        <end position="311"/>
    </location>
</feature>
<dbReference type="EC" id="2.4.1.256" evidence="4 14"/>
<evidence type="ECO:0000256" key="14">
    <source>
        <dbReference type="PIRNR" id="PIRNR028810"/>
    </source>
</evidence>
<keyword evidence="9" id="KW-0256">Endoplasmic reticulum</keyword>
<comment type="pathway">
    <text evidence="2">Protein modification; protein glycosylation.</text>
</comment>
<dbReference type="STRING" id="1182545.A0A072PW68"/>
<evidence type="ECO:0000313" key="17">
    <source>
        <dbReference type="Proteomes" id="UP000027920"/>
    </source>
</evidence>
<evidence type="ECO:0000256" key="15">
    <source>
        <dbReference type="SAM" id="SignalP"/>
    </source>
</evidence>
<feature type="transmembrane region" description="Helical" evidence="14">
    <location>
        <begin position="491"/>
        <end position="512"/>
    </location>
</feature>
<feature type="transmembrane region" description="Helical" evidence="14">
    <location>
        <begin position="367"/>
        <end position="390"/>
    </location>
</feature>
<comment type="caution">
    <text evidence="16">The sequence shown here is derived from an EMBL/GenBank/DDBJ whole genome shotgun (WGS) entry which is preliminary data.</text>
</comment>
<comment type="catalytic activity">
    <reaction evidence="13">
        <text>an alpha-D-Glc-(1-&gt;3)-alpha-D-Glc-(1-&gt;3)-alpha-D-Man-(1-&gt;2)-alpha-D-Man-(1-&gt;2)-alpha-D-Man-(1-&gt;3)-[alpha-D-Man-(1-&gt;2)-alpha-D-Man-(1-&gt;3)-[alpha-D-Man-(1-&gt;2)-alpha-D-Man-(1-&gt;6)]-alpha-D-Man-(1-&gt;6)]-beta-D-Man-(1-&gt;4)-beta-D-GlcNAc-(1-&gt;4)-alpha-D-GlcNAc-diphospho-di-trans,poly-cis-dolichol + a di-trans,poly-cis-dolichyl beta-D-glucosyl phosphate = a alpha-D-Glc-(1-&gt;2)-alpha-D-Glc-(1-&gt;3)-alpha-D-Glc-(1-&gt;3)-alpha-D-Man-(1-&gt;2)-alpha-D-Man-(1-&gt;2)-alpha-D-Man-(1-&gt;3)-[alpha-D-Man-(1-&gt;2)-alpha-D-Man-(1-&gt;3)-[alpha-D-Man-(1-&gt;2)-alpha-D-Man-(1-&gt;6)]-alpha-D-Man-(1-&gt;6)]-beta-D-Man-(1-&gt;4)-beta-D-GlcNAc-(1-&gt;4)-alpha-D-GlcNAc-diphospho-di-trans,poly-cis-dolichol + a di-trans,poly-cis-dolichyl phosphate + H(+)</text>
        <dbReference type="Rhea" id="RHEA:29543"/>
        <dbReference type="Rhea" id="RHEA-COMP:19498"/>
        <dbReference type="Rhea" id="RHEA-COMP:19502"/>
        <dbReference type="Rhea" id="RHEA-COMP:19512"/>
        <dbReference type="Rhea" id="RHEA-COMP:19522"/>
        <dbReference type="ChEBI" id="CHEBI:15378"/>
        <dbReference type="ChEBI" id="CHEBI:57525"/>
        <dbReference type="ChEBI" id="CHEBI:57683"/>
        <dbReference type="ChEBI" id="CHEBI:132522"/>
        <dbReference type="ChEBI" id="CHEBI:132523"/>
        <dbReference type="EC" id="2.4.1.256"/>
    </reaction>
    <physiologicalReaction direction="left-to-right" evidence="13">
        <dbReference type="Rhea" id="RHEA:29544"/>
    </physiologicalReaction>
</comment>
<dbReference type="Proteomes" id="UP000027920">
    <property type="component" value="Unassembled WGS sequence"/>
</dbReference>
<dbReference type="PANTHER" id="PTHR12989:SF10">
    <property type="entry name" value="DOL-P-GLC:GLC(2)MAN(9)GLCNAC(2)-PP-DOL ALPHA-1,2-GLUCOSYLTRANSFERASE-RELATED"/>
    <property type="match status" value="1"/>
</dbReference>
<evidence type="ECO:0000256" key="4">
    <source>
        <dbReference type="ARBA" id="ARBA00011967"/>
    </source>
</evidence>
<evidence type="ECO:0000256" key="10">
    <source>
        <dbReference type="ARBA" id="ARBA00022989"/>
    </source>
</evidence>
<dbReference type="RefSeq" id="XP_013262380.1">
    <property type="nucleotide sequence ID" value="XM_013406926.1"/>
</dbReference>
<comment type="similarity">
    <text evidence="3 14">Belongs to the ALG10 glucosyltransferase family.</text>
</comment>
<evidence type="ECO:0000256" key="3">
    <source>
        <dbReference type="ARBA" id="ARBA00010600"/>
    </source>
</evidence>
<evidence type="ECO:0000256" key="12">
    <source>
        <dbReference type="ARBA" id="ARBA00044727"/>
    </source>
</evidence>
<evidence type="ECO:0000256" key="6">
    <source>
        <dbReference type="ARBA" id="ARBA00022676"/>
    </source>
</evidence>
<feature type="transmembrane region" description="Helical" evidence="14">
    <location>
        <begin position="323"/>
        <end position="347"/>
    </location>
</feature>
<feature type="chain" id="PRO_5001683788" description="Dol-P-Glc:Glc(2)Man(9)GlcNAc(2)-PP-Dol alpha-1,2-glucosyltransferase" evidence="15">
    <location>
        <begin position="24"/>
        <end position="530"/>
    </location>
</feature>
<comment type="function">
    <text evidence="12">Dol-P-Glc:Glc(2)Man(9)GlcNAc(2)-PP-Dol alpha-1,2-glucosyltransferase that operates in the biosynthetic pathway of dolichol-linked oligosaccharides, the glycan precursors employed in protein asparagine (N)-glycosylation. The assembly of dolichol-linked oligosaccharides begins on the cytosolic side of the endoplasmic reticulum membrane and finishes in its lumen. The sequential addition of sugars to dolichol pyrophosphate produces dolichol-linked oligosaccharides containing fourteen sugars, including two GlcNAcs, nine mannoses and three glucoses. Once assembled, the oligosaccharide is transferred from the lipid to nascent proteins by oligosaccharyltransferases. In the lumen of the endoplasmic reticulum, adds the third and last glucose residue from dolichyl phosphate glucose (Dol-P-Glc) onto the lipid-linked oligosaccharide intermediate Glc(2)Man(9)GlcNAc(2)-PP-Dol to produce Glc(3)Man(9)GlcNAc(2)-PP-Dol.</text>
</comment>
<sequence>MAYFTSPEFLRVILLLFINVVHSKWRQYVNTIVPAPYLDEVFHVPQVQAYWFGKWSQWDPKITTPPGLYGFSYLLNSFRAYMDPGLKPNTNEWRYVNAVLLYLTLVMLYILAAVGKRSVVSENVLQREFNVILFPLLFFFSALYYTDLFSVFTVVLAQTFWATGSSMGGWKKFLSQSLHLMAGLLSLSARQTNIFWVAVYLGGLQAVETIKAEVGVEKIHDPPVSQASLKDVSKTSTSLAQSAFSVLPRLLLDLWPQILLLGSFAAFVAWNGGVVLGDKDNHVATIHLTQMLYIWPLLIFFSWPVLLPLFSNLPALRRRLPSLITTATFLALMFNIVYFNTIIHPFTLADNRHYVFYVFAILRRHWIVKYAVIPFYFACGWLALTALGGAPESQPNQKTIRILHSADTVSVSDMLVWLVASTLSLITAPLVEPRYFIMPWLMWRLAVPEHKPESKAQQKFSQLEKSKSATKQKQAQSESTFQTILSAVAAYSAYIELLWYLAINVATGYVFLYKNFEWPEEPGIIQRFMW</sequence>
<dbReference type="EMBL" id="AMGV01000003">
    <property type="protein sequence ID" value="KEF59790.1"/>
    <property type="molecule type" value="Genomic_DNA"/>
</dbReference>
<keyword evidence="6 14" id="KW-0328">Glycosyltransferase</keyword>